<evidence type="ECO:0000313" key="1">
    <source>
        <dbReference type="EMBL" id="RKX70693.1"/>
    </source>
</evidence>
<gene>
    <name evidence="1" type="ORF">DRP53_04105</name>
</gene>
<evidence type="ECO:0000313" key="2">
    <source>
        <dbReference type="Proteomes" id="UP000268469"/>
    </source>
</evidence>
<accession>A0A660SJ38</accession>
<organism evidence="1 2">
    <name type="scientific">candidate division WOR-3 bacterium</name>
    <dbReference type="NCBI Taxonomy" id="2052148"/>
    <lineage>
        <taxon>Bacteria</taxon>
        <taxon>Bacteria division WOR-3</taxon>
    </lineage>
</organism>
<protein>
    <submittedName>
        <fullName evidence="1">Uncharacterized protein</fullName>
    </submittedName>
</protein>
<proteinExistence type="predicted"/>
<comment type="caution">
    <text evidence="1">The sequence shown here is derived from an EMBL/GenBank/DDBJ whole genome shotgun (WGS) entry which is preliminary data.</text>
</comment>
<name>A0A660SJ38_UNCW3</name>
<dbReference type="Proteomes" id="UP000268469">
    <property type="component" value="Unassembled WGS sequence"/>
</dbReference>
<reference evidence="1 2" key="1">
    <citation type="submission" date="2018-06" db="EMBL/GenBank/DDBJ databases">
        <title>Extensive metabolic versatility and redundancy in microbially diverse, dynamic hydrothermal sediments.</title>
        <authorList>
            <person name="Dombrowski N."/>
            <person name="Teske A."/>
            <person name="Baker B.J."/>
        </authorList>
    </citation>
    <scope>NUCLEOTIDE SEQUENCE [LARGE SCALE GENOMIC DNA]</scope>
    <source>
        <strain evidence="1">B36_G15</strain>
    </source>
</reference>
<dbReference type="AlphaFoldDB" id="A0A660SJ38"/>
<sequence length="68" mass="8109">MHQNGIYLAEKEKAFLDQLYFVYKGIASMDRDEINLKPLSRKKLISYVRKYPKQVEKLLSQYISILKL</sequence>
<dbReference type="EMBL" id="QNBE01000030">
    <property type="protein sequence ID" value="RKX70693.1"/>
    <property type="molecule type" value="Genomic_DNA"/>
</dbReference>